<accession>A0ABN2SUV4</accession>
<evidence type="ECO:0000313" key="2">
    <source>
        <dbReference type="EMBL" id="GAA1992977.1"/>
    </source>
</evidence>
<name>A0ABN2SUV4_9ACTN</name>
<gene>
    <name evidence="2" type="ORF">GCM10009799_18630</name>
</gene>
<comment type="caution">
    <text evidence="2">The sequence shown here is derived from an EMBL/GenBank/DDBJ whole genome shotgun (WGS) entry which is preliminary data.</text>
</comment>
<organism evidence="2 3">
    <name type="scientific">Nocardiopsis rhodophaea</name>
    <dbReference type="NCBI Taxonomy" id="280238"/>
    <lineage>
        <taxon>Bacteria</taxon>
        <taxon>Bacillati</taxon>
        <taxon>Actinomycetota</taxon>
        <taxon>Actinomycetes</taxon>
        <taxon>Streptosporangiales</taxon>
        <taxon>Nocardiopsidaceae</taxon>
        <taxon>Nocardiopsis</taxon>
    </lineage>
</organism>
<feature type="region of interest" description="Disordered" evidence="1">
    <location>
        <begin position="1"/>
        <end position="47"/>
    </location>
</feature>
<protein>
    <submittedName>
        <fullName evidence="2">Uncharacterized protein</fullName>
    </submittedName>
</protein>
<reference evidence="2 3" key="1">
    <citation type="journal article" date="2019" name="Int. J. Syst. Evol. Microbiol.">
        <title>The Global Catalogue of Microorganisms (GCM) 10K type strain sequencing project: providing services to taxonomists for standard genome sequencing and annotation.</title>
        <authorList>
            <consortium name="The Broad Institute Genomics Platform"/>
            <consortium name="The Broad Institute Genome Sequencing Center for Infectious Disease"/>
            <person name="Wu L."/>
            <person name="Ma J."/>
        </authorList>
    </citation>
    <scope>NUCLEOTIDE SEQUENCE [LARGE SCALE GENOMIC DNA]</scope>
    <source>
        <strain evidence="2 3">JCM 15313</strain>
    </source>
</reference>
<evidence type="ECO:0000256" key="1">
    <source>
        <dbReference type="SAM" id="MobiDB-lite"/>
    </source>
</evidence>
<keyword evidence="3" id="KW-1185">Reference proteome</keyword>
<dbReference type="Proteomes" id="UP001501585">
    <property type="component" value="Unassembled WGS sequence"/>
</dbReference>
<evidence type="ECO:0000313" key="3">
    <source>
        <dbReference type="Proteomes" id="UP001501585"/>
    </source>
</evidence>
<sequence length="47" mass="4758">MDECGAEDRTCLGEKETSAPVTKGEYMPKRHATGWGGAVAGSAGGTS</sequence>
<feature type="compositionally biased region" description="Basic and acidic residues" evidence="1">
    <location>
        <begin position="1"/>
        <end position="17"/>
    </location>
</feature>
<proteinExistence type="predicted"/>
<dbReference type="EMBL" id="BAAAPC010000006">
    <property type="protein sequence ID" value="GAA1992977.1"/>
    <property type="molecule type" value="Genomic_DNA"/>
</dbReference>
<feature type="compositionally biased region" description="Gly residues" evidence="1">
    <location>
        <begin position="34"/>
        <end position="47"/>
    </location>
</feature>